<evidence type="ECO:0000256" key="3">
    <source>
        <dbReference type="ARBA" id="ARBA00011738"/>
    </source>
</evidence>
<protein>
    <recommendedName>
        <fullName evidence="4">coproporphyrinogen oxidase</fullName>
        <ecNumber evidence="4">1.3.3.3</ecNumber>
    </recommendedName>
</protein>
<dbReference type="FunFam" id="3.40.1500.10:FF:000002">
    <property type="entry name" value="oxygen-dependent coproporphyrinogen-III oxidase, mitochondrial"/>
    <property type="match status" value="1"/>
</dbReference>
<dbReference type="GO" id="GO:0004109">
    <property type="term" value="F:coproporphyrinogen oxidase activity"/>
    <property type="evidence" value="ECO:0007669"/>
    <property type="project" value="UniProtKB-EC"/>
</dbReference>
<evidence type="ECO:0000256" key="5">
    <source>
        <dbReference type="ARBA" id="ARBA00023002"/>
    </source>
</evidence>
<reference evidence="8 9" key="1">
    <citation type="submission" date="2019-10" db="EMBL/GenBank/DDBJ databases">
        <authorList>
            <person name="Palmer J.M."/>
        </authorList>
    </citation>
    <scope>NUCLEOTIDE SEQUENCE [LARGE SCALE GENOMIC DNA]</scope>
    <source>
        <strain evidence="8 9">TWF696</strain>
    </source>
</reference>
<dbReference type="NCBIfam" id="NF003727">
    <property type="entry name" value="PRK05330.1"/>
    <property type="match status" value="1"/>
</dbReference>
<comment type="similarity">
    <text evidence="2">Belongs to the aerobic coproporphyrinogen-III oxidase family.</text>
</comment>
<dbReference type="InterPro" id="IPR036406">
    <property type="entry name" value="Coprogen_oxidase_aer_sf"/>
</dbReference>
<accession>A0AAV9UQZ7</accession>
<dbReference type="Proteomes" id="UP001375240">
    <property type="component" value="Unassembled WGS sequence"/>
</dbReference>
<dbReference type="PROSITE" id="PS01021">
    <property type="entry name" value="COPROGEN_OXIDASE"/>
    <property type="match status" value="1"/>
</dbReference>
<name>A0AAV9UQZ7_9PEZI</name>
<dbReference type="PANTHER" id="PTHR10755">
    <property type="entry name" value="COPROPORPHYRINOGEN III OXIDASE, MITOCHONDRIAL"/>
    <property type="match status" value="1"/>
</dbReference>
<keyword evidence="6" id="KW-0350">Heme biosynthesis</keyword>
<comment type="pathway">
    <text evidence="1">Porphyrin-containing compound metabolism; protoporphyrin-IX biosynthesis; protoporphyrinogen-IX from coproporphyrinogen-III (O2 route): step 1/1.</text>
</comment>
<keyword evidence="9" id="KW-1185">Reference proteome</keyword>
<dbReference type="InterPro" id="IPR001260">
    <property type="entry name" value="Coprogen_oxidase_aer"/>
</dbReference>
<keyword evidence="5" id="KW-0560">Oxidoreductase</keyword>
<dbReference type="InterPro" id="IPR018375">
    <property type="entry name" value="Coprogen_oxidase_CS"/>
</dbReference>
<dbReference type="GO" id="GO:0006782">
    <property type="term" value="P:protoporphyrinogen IX biosynthetic process"/>
    <property type="evidence" value="ECO:0007669"/>
    <property type="project" value="TreeGrafter"/>
</dbReference>
<evidence type="ECO:0000313" key="8">
    <source>
        <dbReference type="EMBL" id="KAK6347052.1"/>
    </source>
</evidence>
<evidence type="ECO:0000256" key="2">
    <source>
        <dbReference type="ARBA" id="ARBA00010644"/>
    </source>
</evidence>
<dbReference type="GO" id="GO:0005737">
    <property type="term" value="C:cytoplasm"/>
    <property type="evidence" value="ECO:0007669"/>
    <property type="project" value="TreeGrafter"/>
</dbReference>
<dbReference type="AlphaFoldDB" id="A0AAV9UQZ7"/>
<sequence>MRSFRTCSASLRNATRSLQRAAPGRRLNSTWQSATLGASQWTASSKVVATTATAAATAALGLGYWQYKHASPRLQCESKVQIPINQQDQKTKYHNGVTSDSPMRLRMEQFIKEQQSEIVAALSAVDGKPFKVDAWERPQGGGGTSCILQDGNVFEKAGVNISIVYGKLPPAAVEKMRVDHKNIASPTGEPLDFFAAGLSMVLHPHNPHAPTVHLNYRYFETMNPDGSPQSWWFGGGTDLTPSYLFDEDAIHFHKTIKDACDKHDKAYFPKFKKWCDDYFFVKHRGEARGVGGIFFDDLDDKDPEQLFAFVQDCLKAFLPSYVPIVERRKDMPFTQAEKEWQQLRRGRYVEFNLVHDRGTSFGLNTPGARVESILMSLPLTARWQYMHEPAPGSKEERMVKVLKEPVEWV</sequence>
<evidence type="ECO:0000256" key="7">
    <source>
        <dbReference type="ARBA" id="ARBA00023244"/>
    </source>
</evidence>
<keyword evidence="7" id="KW-0627">Porphyrin biosynthesis</keyword>
<organism evidence="8 9">
    <name type="scientific">Orbilia brochopaga</name>
    <dbReference type="NCBI Taxonomy" id="3140254"/>
    <lineage>
        <taxon>Eukaryota</taxon>
        <taxon>Fungi</taxon>
        <taxon>Dikarya</taxon>
        <taxon>Ascomycota</taxon>
        <taxon>Pezizomycotina</taxon>
        <taxon>Orbiliomycetes</taxon>
        <taxon>Orbiliales</taxon>
        <taxon>Orbiliaceae</taxon>
        <taxon>Orbilia</taxon>
    </lineage>
</organism>
<gene>
    <name evidence="8" type="primary">HEM13_1</name>
    <name evidence="8" type="ORF">TWF696_007134</name>
</gene>
<dbReference type="EC" id="1.3.3.3" evidence="4"/>
<dbReference type="PRINTS" id="PR00073">
    <property type="entry name" value="COPRGNOXDASE"/>
</dbReference>
<evidence type="ECO:0000256" key="4">
    <source>
        <dbReference type="ARBA" id="ARBA00012869"/>
    </source>
</evidence>
<evidence type="ECO:0000256" key="6">
    <source>
        <dbReference type="ARBA" id="ARBA00023133"/>
    </source>
</evidence>
<dbReference type="SUPFAM" id="SSF102886">
    <property type="entry name" value="Coproporphyrinogen III oxidase"/>
    <property type="match status" value="1"/>
</dbReference>
<comment type="subunit">
    <text evidence="3">Homodimer.</text>
</comment>
<dbReference type="EMBL" id="JAVHNQ010000005">
    <property type="protein sequence ID" value="KAK6347052.1"/>
    <property type="molecule type" value="Genomic_DNA"/>
</dbReference>
<evidence type="ECO:0000313" key="9">
    <source>
        <dbReference type="Proteomes" id="UP001375240"/>
    </source>
</evidence>
<dbReference type="PANTHER" id="PTHR10755:SF0">
    <property type="entry name" value="OXYGEN-DEPENDENT COPROPORPHYRINOGEN-III OXIDASE, MITOCHONDRIAL"/>
    <property type="match status" value="1"/>
</dbReference>
<proteinExistence type="inferred from homology"/>
<comment type="caution">
    <text evidence="8">The sequence shown here is derived from an EMBL/GenBank/DDBJ whole genome shotgun (WGS) entry which is preliminary data.</text>
</comment>
<evidence type="ECO:0000256" key="1">
    <source>
        <dbReference type="ARBA" id="ARBA00005168"/>
    </source>
</evidence>
<dbReference type="Pfam" id="PF01218">
    <property type="entry name" value="Coprogen_oxidas"/>
    <property type="match status" value="1"/>
</dbReference>
<dbReference type="Gene3D" id="3.40.1500.10">
    <property type="entry name" value="Coproporphyrinogen III oxidase, aerobic"/>
    <property type="match status" value="1"/>
</dbReference>